<proteinExistence type="predicted"/>
<accession>A0AAU8GW05</accession>
<reference evidence="2" key="1">
    <citation type="submission" date="2024-06" db="EMBL/GenBank/DDBJ databases">
        <authorList>
            <person name="Yerushalmy O."/>
            <person name="Alkalay-Oren S."/>
            <person name="Coppenhagn-Glazer S."/>
            <person name="Hazan R."/>
        </authorList>
    </citation>
    <scope>NUCLEOTIDE SEQUENCE</scope>
</reference>
<protein>
    <submittedName>
        <fullName evidence="2">Uncharacterized protein</fullName>
    </submittedName>
</protein>
<feature type="region of interest" description="Disordered" evidence="1">
    <location>
        <begin position="38"/>
        <end position="61"/>
    </location>
</feature>
<sequence>MSNAVAQRQESAAVIQANEATTVLQVIQKAASDPSCDYREARAPDGHARAYASQTGRTAIR</sequence>
<dbReference type="EMBL" id="PP931175">
    <property type="protein sequence ID" value="XCH45302.1"/>
    <property type="molecule type" value="Genomic_DNA"/>
</dbReference>
<evidence type="ECO:0000313" key="2">
    <source>
        <dbReference type="EMBL" id="XCH45302.1"/>
    </source>
</evidence>
<evidence type="ECO:0000256" key="1">
    <source>
        <dbReference type="SAM" id="MobiDB-lite"/>
    </source>
</evidence>
<feature type="compositionally biased region" description="Polar residues" evidence="1">
    <location>
        <begin position="52"/>
        <end position="61"/>
    </location>
</feature>
<name>A0AAU8GW05_9VIRU</name>
<feature type="compositionally biased region" description="Basic and acidic residues" evidence="1">
    <location>
        <begin position="38"/>
        <end position="48"/>
    </location>
</feature>
<organism evidence="2">
    <name type="scientific">Pseudomonas phage PACT201</name>
    <dbReference type="NCBI Taxonomy" id="3230130"/>
    <lineage>
        <taxon>Viruses</taxon>
    </lineage>
</organism>